<evidence type="ECO:0000256" key="1">
    <source>
        <dbReference type="SAM" id="MobiDB-lite"/>
    </source>
</evidence>
<name>A0A9D3UPZ1_9ROSI</name>
<gene>
    <name evidence="2" type="ORF">J1N35_039023</name>
</gene>
<accession>A0A9D3UPZ1</accession>
<sequence length="109" mass="12217">MDFEGKQDHAESSASPGHVSVQESKVNTIKPTSGSDNPELGTEALTRIVKKVLEEMFEVRIRGISETLQARCVDYGKKKGRNPLRLEHHSAKHVYDLKMRLCVSTLARL</sequence>
<organism evidence="2 3">
    <name type="scientific">Gossypium stocksii</name>
    <dbReference type="NCBI Taxonomy" id="47602"/>
    <lineage>
        <taxon>Eukaryota</taxon>
        <taxon>Viridiplantae</taxon>
        <taxon>Streptophyta</taxon>
        <taxon>Embryophyta</taxon>
        <taxon>Tracheophyta</taxon>
        <taxon>Spermatophyta</taxon>
        <taxon>Magnoliopsida</taxon>
        <taxon>eudicotyledons</taxon>
        <taxon>Gunneridae</taxon>
        <taxon>Pentapetalae</taxon>
        <taxon>rosids</taxon>
        <taxon>malvids</taxon>
        <taxon>Malvales</taxon>
        <taxon>Malvaceae</taxon>
        <taxon>Malvoideae</taxon>
        <taxon>Gossypium</taxon>
    </lineage>
</organism>
<dbReference type="Proteomes" id="UP000828251">
    <property type="component" value="Unassembled WGS sequence"/>
</dbReference>
<evidence type="ECO:0000313" key="2">
    <source>
        <dbReference type="EMBL" id="KAH1048239.1"/>
    </source>
</evidence>
<feature type="compositionally biased region" description="Polar residues" evidence="1">
    <location>
        <begin position="21"/>
        <end position="36"/>
    </location>
</feature>
<dbReference type="EMBL" id="JAIQCV010000011">
    <property type="protein sequence ID" value="KAH1048239.1"/>
    <property type="molecule type" value="Genomic_DNA"/>
</dbReference>
<comment type="caution">
    <text evidence="2">The sequence shown here is derived from an EMBL/GenBank/DDBJ whole genome shotgun (WGS) entry which is preliminary data.</text>
</comment>
<evidence type="ECO:0000313" key="3">
    <source>
        <dbReference type="Proteomes" id="UP000828251"/>
    </source>
</evidence>
<protein>
    <submittedName>
        <fullName evidence="2">Uncharacterized protein</fullName>
    </submittedName>
</protein>
<proteinExistence type="predicted"/>
<feature type="compositionally biased region" description="Basic and acidic residues" evidence="1">
    <location>
        <begin position="1"/>
        <end position="11"/>
    </location>
</feature>
<keyword evidence="3" id="KW-1185">Reference proteome</keyword>
<reference evidence="2 3" key="1">
    <citation type="journal article" date="2021" name="Plant Biotechnol. J.">
        <title>Multi-omics assisted identification of the key and species-specific regulatory components of drought-tolerant mechanisms in Gossypium stocksii.</title>
        <authorList>
            <person name="Yu D."/>
            <person name="Ke L."/>
            <person name="Zhang D."/>
            <person name="Wu Y."/>
            <person name="Sun Y."/>
            <person name="Mei J."/>
            <person name="Sun J."/>
            <person name="Sun Y."/>
        </authorList>
    </citation>
    <scope>NUCLEOTIDE SEQUENCE [LARGE SCALE GENOMIC DNA]</scope>
    <source>
        <strain evidence="3">cv. E1</strain>
        <tissue evidence="2">Leaf</tissue>
    </source>
</reference>
<dbReference type="AlphaFoldDB" id="A0A9D3UPZ1"/>
<feature type="region of interest" description="Disordered" evidence="1">
    <location>
        <begin position="1"/>
        <end position="41"/>
    </location>
</feature>